<evidence type="ECO:0000313" key="2">
    <source>
        <dbReference type="EMBL" id="KAK9669966.1"/>
    </source>
</evidence>
<dbReference type="EMBL" id="JBDFQZ010000013">
    <property type="protein sequence ID" value="KAK9669966.1"/>
    <property type="molecule type" value="Genomic_DNA"/>
</dbReference>
<organism evidence="2 3">
    <name type="scientific">Saponaria officinalis</name>
    <name type="common">Common soapwort</name>
    <name type="synonym">Lychnis saponaria</name>
    <dbReference type="NCBI Taxonomy" id="3572"/>
    <lineage>
        <taxon>Eukaryota</taxon>
        <taxon>Viridiplantae</taxon>
        <taxon>Streptophyta</taxon>
        <taxon>Embryophyta</taxon>
        <taxon>Tracheophyta</taxon>
        <taxon>Spermatophyta</taxon>
        <taxon>Magnoliopsida</taxon>
        <taxon>eudicotyledons</taxon>
        <taxon>Gunneridae</taxon>
        <taxon>Pentapetalae</taxon>
        <taxon>Caryophyllales</taxon>
        <taxon>Caryophyllaceae</taxon>
        <taxon>Caryophylleae</taxon>
        <taxon>Saponaria</taxon>
    </lineage>
</organism>
<comment type="caution">
    <text evidence="2">The sequence shown here is derived from an EMBL/GenBank/DDBJ whole genome shotgun (WGS) entry which is preliminary data.</text>
</comment>
<name>A0AAW1H2A5_SAPOF</name>
<feature type="chain" id="PRO_5043968284" evidence="1">
    <location>
        <begin position="30"/>
        <end position="103"/>
    </location>
</feature>
<feature type="signal peptide" evidence="1">
    <location>
        <begin position="1"/>
        <end position="29"/>
    </location>
</feature>
<gene>
    <name evidence="2" type="ORF">RND81_13G167000</name>
</gene>
<protein>
    <submittedName>
        <fullName evidence="2">Uncharacterized protein</fullName>
    </submittedName>
</protein>
<dbReference type="Proteomes" id="UP001443914">
    <property type="component" value="Unassembled WGS sequence"/>
</dbReference>
<sequence length="103" mass="11219">MWSKNSNVKMVGVLVVVVMLSNTMTPAVAAGWPSTLFGPLSNILTNGHEGDIGLSGDCVPHYGTCYAWFDRTPCCPGSQCTQYTYIPPFFPFTPVTGYYCKPN</sequence>
<accession>A0AAW1H2A5</accession>
<evidence type="ECO:0000313" key="3">
    <source>
        <dbReference type="Proteomes" id="UP001443914"/>
    </source>
</evidence>
<proteinExistence type="predicted"/>
<keyword evidence="3" id="KW-1185">Reference proteome</keyword>
<evidence type="ECO:0000256" key="1">
    <source>
        <dbReference type="SAM" id="SignalP"/>
    </source>
</evidence>
<keyword evidence="1" id="KW-0732">Signal</keyword>
<dbReference type="AlphaFoldDB" id="A0AAW1H2A5"/>
<reference evidence="2" key="1">
    <citation type="submission" date="2024-03" db="EMBL/GenBank/DDBJ databases">
        <title>WGS assembly of Saponaria officinalis var. Norfolk2.</title>
        <authorList>
            <person name="Jenkins J."/>
            <person name="Shu S."/>
            <person name="Grimwood J."/>
            <person name="Barry K."/>
            <person name="Goodstein D."/>
            <person name="Schmutz J."/>
            <person name="Leebens-Mack J."/>
            <person name="Osbourn A."/>
        </authorList>
    </citation>
    <scope>NUCLEOTIDE SEQUENCE [LARGE SCALE GENOMIC DNA]</scope>
    <source>
        <strain evidence="2">JIC</strain>
    </source>
</reference>